<evidence type="ECO:0000256" key="1">
    <source>
        <dbReference type="SAM" id="Phobius"/>
    </source>
</evidence>
<keyword evidence="1" id="KW-0472">Membrane</keyword>
<name>A0A8K1FJ02_PYTOL</name>
<accession>A0A8K1FJ02</accession>
<gene>
    <name evidence="2" type="ORF">Poli38472_013018</name>
</gene>
<dbReference type="Proteomes" id="UP000794436">
    <property type="component" value="Unassembled WGS sequence"/>
</dbReference>
<evidence type="ECO:0000313" key="2">
    <source>
        <dbReference type="EMBL" id="TMW64396.1"/>
    </source>
</evidence>
<reference evidence="2" key="1">
    <citation type="submission" date="2019-03" db="EMBL/GenBank/DDBJ databases">
        <title>Long read genome sequence of the mycoparasitic Pythium oligandrum ATCC 38472 isolated from sugarbeet rhizosphere.</title>
        <authorList>
            <person name="Gaulin E."/>
        </authorList>
    </citation>
    <scope>NUCLEOTIDE SEQUENCE</scope>
    <source>
        <strain evidence="2">ATCC 38472_TT</strain>
    </source>
</reference>
<comment type="caution">
    <text evidence="2">The sequence shown here is derived from an EMBL/GenBank/DDBJ whole genome shotgun (WGS) entry which is preliminary data.</text>
</comment>
<dbReference type="OrthoDB" id="163254at2759"/>
<keyword evidence="1" id="KW-0812">Transmembrane</keyword>
<keyword evidence="3" id="KW-1185">Reference proteome</keyword>
<feature type="transmembrane region" description="Helical" evidence="1">
    <location>
        <begin position="12"/>
        <end position="33"/>
    </location>
</feature>
<dbReference type="EMBL" id="SPLM01000040">
    <property type="protein sequence ID" value="TMW64396.1"/>
    <property type="molecule type" value="Genomic_DNA"/>
</dbReference>
<dbReference type="AlphaFoldDB" id="A0A8K1FJ02"/>
<evidence type="ECO:0000313" key="3">
    <source>
        <dbReference type="Proteomes" id="UP000794436"/>
    </source>
</evidence>
<proteinExistence type="predicted"/>
<sequence>MLFTCEYHVIVEFIEVIIPLHYGIFMAVLYYLPDAKYYPHMRVLDSEHELLQVVLNILYVVSLELISLIGFCVLVQRKFDISCLYVLAFVLDTHAEMIQMRLLLLVPYIIFMPIEHAGVDYTFKFEWMHQQSNAV</sequence>
<feature type="transmembrane region" description="Helical" evidence="1">
    <location>
        <begin position="53"/>
        <end position="75"/>
    </location>
</feature>
<organism evidence="2 3">
    <name type="scientific">Pythium oligandrum</name>
    <name type="common">Mycoparasitic fungus</name>
    <dbReference type="NCBI Taxonomy" id="41045"/>
    <lineage>
        <taxon>Eukaryota</taxon>
        <taxon>Sar</taxon>
        <taxon>Stramenopiles</taxon>
        <taxon>Oomycota</taxon>
        <taxon>Peronosporomycetes</taxon>
        <taxon>Pythiales</taxon>
        <taxon>Pythiaceae</taxon>
        <taxon>Pythium</taxon>
    </lineage>
</organism>
<keyword evidence="1" id="KW-1133">Transmembrane helix</keyword>
<protein>
    <submittedName>
        <fullName evidence="2">Uncharacterized protein</fullName>
    </submittedName>
</protein>